<keyword evidence="1" id="KW-0812">Transmembrane</keyword>
<dbReference type="AlphaFoldDB" id="A0A840PC08"/>
<evidence type="ECO:0008006" key="4">
    <source>
        <dbReference type="Google" id="ProtNLM"/>
    </source>
</evidence>
<keyword evidence="3" id="KW-1185">Reference proteome</keyword>
<protein>
    <recommendedName>
        <fullName evidence="4">DUF2812 domain-containing protein</fullName>
    </recommendedName>
</protein>
<feature type="transmembrane region" description="Helical" evidence="1">
    <location>
        <begin position="184"/>
        <end position="209"/>
    </location>
</feature>
<dbReference type="Proteomes" id="UP000578449">
    <property type="component" value="Unassembled WGS sequence"/>
</dbReference>
<evidence type="ECO:0000313" key="3">
    <source>
        <dbReference type="Proteomes" id="UP000578449"/>
    </source>
</evidence>
<feature type="transmembrane region" description="Helical" evidence="1">
    <location>
        <begin position="215"/>
        <end position="236"/>
    </location>
</feature>
<gene>
    <name evidence="2" type="ORF">HNP84_006533</name>
</gene>
<name>A0A840PC08_9ACTN</name>
<sequence length="240" mass="25992">MSDYFDELARLLREAGVPRERVDATVGDLAAYVAESGTAPEEEFGPAAAFARTLGAGAAPAESAESASEGGRWVWTADIFIDEQRLNEFGAQGWEVETVDKRGMFVSRRDAERPQRWEYRREVVGREGRRALAERLAPDGWEPCGSWVHYEYFKRPAAASVGPAAEITAPPPAPAARMFLSRRFYALAAALFAVIAAVVAGVGVVLTAVTPIKGAHFWTGAAIGALAALGALWLMLRRLR</sequence>
<evidence type="ECO:0000313" key="2">
    <source>
        <dbReference type="EMBL" id="MBB5136782.1"/>
    </source>
</evidence>
<dbReference type="RefSeq" id="WP_185053647.1">
    <property type="nucleotide sequence ID" value="NZ_BAABIX010000008.1"/>
</dbReference>
<keyword evidence="1" id="KW-1133">Transmembrane helix</keyword>
<organism evidence="2 3">
    <name type="scientific">Thermocatellispora tengchongensis</name>
    <dbReference type="NCBI Taxonomy" id="1073253"/>
    <lineage>
        <taxon>Bacteria</taxon>
        <taxon>Bacillati</taxon>
        <taxon>Actinomycetota</taxon>
        <taxon>Actinomycetes</taxon>
        <taxon>Streptosporangiales</taxon>
        <taxon>Streptosporangiaceae</taxon>
        <taxon>Thermocatellispora</taxon>
    </lineage>
</organism>
<reference evidence="2 3" key="1">
    <citation type="submission" date="2020-08" db="EMBL/GenBank/DDBJ databases">
        <title>Genomic Encyclopedia of Type Strains, Phase IV (KMG-IV): sequencing the most valuable type-strain genomes for metagenomic binning, comparative biology and taxonomic classification.</title>
        <authorList>
            <person name="Goeker M."/>
        </authorList>
    </citation>
    <scope>NUCLEOTIDE SEQUENCE [LARGE SCALE GENOMIC DNA]</scope>
    <source>
        <strain evidence="2 3">DSM 45615</strain>
    </source>
</reference>
<dbReference type="EMBL" id="JACHGN010000015">
    <property type="protein sequence ID" value="MBB5136782.1"/>
    <property type="molecule type" value="Genomic_DNA"/>
</dbReference>
<accession>A0A840PC08</accession>
<proteinExistence type="predicted"/>
<evidence type="ECO:0000256" key="1">
    <source>
        <dbReference type="SAM" id="Phobius"/>
    </source>
</evidence>
<keyword evidence="1" id="KW-0472">Membrane</keyword>
<comment type="caution">
    <text evidence="2">The sequence shown here is derived from an EMBL/GenBank/DDBJ whole genome shotgun (WGS) entry which is preliminary data.</text>
</comment>